<proteinExistence type="predicted"/>
<comment type="caution">
    <text evidence="1">The sequence shown here is derived from an EMBL/GenBank/DDBJ whole genome shotgun (WGS) entry which is preliminary data.</text>
</comment>
<organism evidence="1 2">
    <name type="scientific">Opisthorchis felineus</name>
    <dbReference type="NCBI Taxonomy" id="147828"/>
    <lineage>
        <taxon>Eukaryota</taxon>
        <taxon>Metazoa</taxon>
        <taxon>Spiralia</taxon>
        <taxon>Lophotrochozoa</taxon>
        <taxon>Platyhelminthes</taxon>
        <taxon>Trematoda</taxon>
        <taxon>Digenea</taxon>
        <taxon>Opisthorchiida</taxon>
        <taxon>Opisthorchiata</taxon>
        <taxon>Opisthorchiidae</taxon>
        <taxon>Opisthorchis</taxon>
    </lineage>
</organism>
<dbReference type="AlphaFoldDB" id="A0A4S2LCW1"/>
<dbReference type="Proteomes" id="UP000308267">
    <property type="component" value="Unassembled WGS sequence"/>
</dbReference>
<gene>
    <name evidence="1" type="ORF">CRM22_009662</name>
</gene>
<name>A0A4S2LCW1_OPIFE</name>
<protein>
    <submittedName>
        <fullName evidence="1">Uncharacterized protein</fullName>
    </submittedName>
</protein>
<sequence length="106" mass="12213">MIARLSKSISSNKILGMWNHTDHPKDTTDARSNEIRLALHSLQIPQLLKDKHKCHSRRHSVDWLIQKQRKTHDMCSTVNLPRFSEAAQLSFFVLTSQLSMISMSAM</sequence>
<accession>A0A4S2LCW1</accession>
<evidence type="ECO:0000313" key="2">
    <source>
        <dbReference type="Proteomes" id="UP000308267"/>
    </source>
</evidence>
<reference evidence="1 2" key="1">
    <citation type="journal article" date="2019" name="BMC Genomics">
        <title>New insights from Opisthorchis felineus genome: update on genomics of the epidemiologically important liver flukes.</title>
        <authorList>
            <person name="Ershov N.I."/>
            <person name="Mordvinov V.A."/>
            <person name="Prokhortchouk E.B."/>
            <person name="Pakharukova M.Y."/>
            <person name="Gunbin K.V."/>
            <person name="Ustyantsev K."/>
            <person name="Genaev M.A."/>
            <person name="Blinov A.G."/>
            <person name="Mazur A."/>
            <person name="Boulygina E."/>
            <person name="Tsygankova S."/>
            <person name="Khrameeva E."/>
            <person name="Chekanov N."/>
            <person name="Fan G."/>
            <person name="Xiao A."/>
            <person name="Zhang H."/>
            <person name="Xu X."/>
            <person name="Yang H."/>
            <person name="Solovyev V."/>
            <person name="Lee S.M."/>
            <person name="Liu X."/>
            <person name="Afonnikov D.A."/>
            <person name="Skryabin K.G."/>
        </authorList>
    </citation>
    <scope>NUCLEOTIDE SEQUENCE [LARGE SCALE GENOMIC DNA]</scope>
    <source>
        <strain evidence="1">AK-0245</strain>
        <tissue evidence="1">Whole organism</tissue>
    </source>
</reference>
<keyword evidence="2" id="KW-1185">Reference proteome</keyword>
<evidence type="ECO:0000313" key="1">
    <source>
        <dbReference type="EMBL" id="TGZ58369.1"/>
    </source>
</evidence>
<dbReference type="EMBL" id="SJOL01009301">
    <property type="protein sequence ID" value="TGZ58369.1"/>
    <property type="molecule type" value="Genomic_DNA"/>
</dbReference>